<dbReference type="InterPro" id="IPR050263">
    <property type="entry name" value="Bact_Fimbrial_Adh_Pro"/>
</dbReference>
<reference evidence="8 9" key="1">
    <citation type="submission" date="2019-02" db="EMBL/GenBank/DDBJ databases">
        <authorList>
            <consortium name="Pathogen Informatics"/>
        </authorList>
    </citation>
    <scope>NUCLEOTIDE SEQUENCE [LARGE SCALE GENOMIC DNA]</scope>
    <source>
        <strain evidence="8 9">3012STDY7103891</strain>
    </source>
</reference>
<organism evidence="8 9">
    <name type="scientific">Pseudomonas fragi</name>
    <dbReference type="NCBI Taxonomy" id="296"/>
    <lineage>
        <taxon>Bacteria</taxon>
        <taxon>Pseudomonadati</taxon>
        <taxon>Pseudomonadota</taxon>
        <taxon>Gammaproteobacteria</taxon>
        <taxon>Pseudomonadales</taxon>
        <taxon>Pseudomonadaceae</taxon>
        <taxon>Pseudomonas</taxon>
    </lineage>
</organism>
<evidence type="ECO:0000256" key="5">
    <source>
        <dbReference type="SAM" id="SignalP"/>
    </source>
</evidence>
<dbReference type="EMBL" id="JAQJVI010000058">
    <property type="protein sequence ID" value="MDA7024719.1"/>
    <property type="molecule type" value="Genomic_DNA"/>
</dbReference>
<dbReference type="Proteomes" id="UP001212337">
    <property type="component" value="Unassembled WGS sequence"/>
</dbReference>
<evidence type="ECO:0000256" key="2">
    <source>
        <dbReference type="ARBA" id="ARBA00006671"/>
    </source>
</evidence>
<evidence type="ECO:0000256" key="3">
    <source>
        <dbReference type="ARBA" id="ARBA00022729"/>
    </source>
</evidence>
<dbReference type="InterPro" id="IPR036937">
    <property type="entry name" value="Adhesion_dom_fimbrial_sf"/>
</dbReference>
<dbReference type="PANTHER" id="PTHR33420">
    <property type="entry name" value="FIMBRIAL SUBUNIT ELFA-RELATED"/>
    <property type="match status" value="1"/>
</dbReference>
<evidence type="ECO:0000259" key="6">
    <source>
        <dbReference type="Pfam" id="PF00419"/>
    </source>
</evidence>
<dbReference type="RefSeq" id="WP_095019395.1">
    <property type="nucleotide sequence ID" value="NZ_CAACYJ010000040.1"/>
</dbReference>
<dbReference type="Proteomes" id="UP000330809">
    <property type="component" value="Unassembled WGS sequence"/>
</dbReference>
<evidence type="ECO:0000256" key="1">
    <source>
        <dbReference type="ARBA" id="ARBA00004561"/>
    </source>
</evidence>
<dbReference type="AlphaFoldDB" id="A0A266NK57"/>
<keyword evidence="3 5" id="KW-0732">Signal</keyword>
<feature type="signal peptide" evidence="5">
    <location>
        <begin position="1"/>
        <end position="22"/>
    </location>
</feature>
<dbReference type="InterPro" id="IPR000259">
    <property type="entry name" value="Adhesion_dom_fimbrial"/>
</dbReference>
<dbReference type="InterPro" id="IPR008966">
    <property type="entry name" value="Adhesion_dom_sf"/>
</dbReference>
<evidence type="ECO:0000313" key="7">
    <source>
        <dbReference type="EMBL" id="MDA7024719.1"/>
    </source>
</evidence>
<dbReference type="Pfam" id="PF00419">
    <property type="entry name" value="Fimbrial"/>
    <property type="match status" value="1"/>
</dbReference>
<dbReference type="GeneID" id="89543522"/>
<dbReference type="PANTHER" id="PTHR33420:SF3">
    <property type="entry name" value="FIMBRIAL SUBUNIT ELFA"/>
    <property type="match status" value="1"/>
</dbReference>
<evidence type="ECO:0000313" key="10">
    <source>
        <dbReference type="Proteomes" id="UP001212337"/>
    </source>
</evidence>
<feature type="domain" description="Fimbrial-type adhesion" evidence="6">
    <location>
        <begin position="27"/>
        <end position="172"/>
    </location>
</feature>
<keyword evidence="10" id="KW-1185">Reference proteome</keyword>
<dbReference type="GO" id="GO:0043709">
    <property type="term" value="P:cell adhesion involved in single-species biofilm formation"/>
    <property type="evidence" value="ECO:0007669"/>
    <property type="project" value="TreeGrafter"/>
</dbReference>
<evidence type="ECO:0000256" key="4">
    <source>
        <dbReference type="ARBA" id="ARBA00023263"/>
    </source>
</evidence>
<sequence length="173" mass="17504">MRIKIIALTLLTGSSIASIANAADGTINFTGTILSAACTVTPATGTQTVPLNSVTTSSLSTAGVTSSPTKFDIVLTSCPSTVSTATVKFDGPTDSDNSSILKLTTEPGVATGVGIALYEKDASTQIPIGTSSTSSTLSTTSDTTFTFYAKYMATKAVTSGPANGSTDFTINYN</sequence>
<dbReference type="Gene3D" id="2.60.40.1090">
    <property type="entry name" value="Fimbrial-type adhesion domain"/>
    <property type="match status" value="1"/>
</dbReference>
<dbReference type="GO" id="GO:0009289">
    <property type="term" value="C:pilus"/>
    <property type="evidence" value="ECO:0007669"/>
    <property type="project" value="UniProtKB-SubCell"/>
</dbReference>
<feature type="chain" id="PRO_5011915255" evidence="5">
    <location>
        <begin position="23"/>
        <end position="173"/>
    </location>
</feature>
<name>A0A266NK57_PSEFR</name>
<comment type="subcellular location">
    <subcellularLocation>
        <location evidence="1">Fimbrium</location>
    </subcellularLocation>
</comment>
<evidence type="ECO:0000313" key="8">
    <source>
        <dbReference type="EMBL" id="VFB21328.1"/>
    </source>
</evidence>
<dbReference type="EMBL" id="CAACYJ010000040">
    <property type="protein sequence ID" value="VFB21328.1"/>
    <property type="molecule type" value="Genomic_DNA"/>
</dbReference>
<evidence type="ECO:0000313" key="9">
    <source>
        <dbReference type="Proteomes" id="UP000330809"/>
    </source>
</evidence>
<protein>
    <submittedName>
        <fullName evidence="7 8">Fimbrial protein</fullName>
    </submittedName>
</protein>
<dbReference type="SUPFAM" id="SSF49401">
    <property type="entry name" value="Bacterial adhesins"/>
    <property type="match status" value="1"/>
</dbReference>
<keyword evidence="4" id="KW-0281">Fimbrium</keyword>
<reference evidence="7 10" key="2">
    <citation type="submission" date="2023-01" db="EMBL/GenBank/DDBJ databases">
        <title>Effects of deletion of Siderophore biosynthase gene in Pseudomonas fragi on quorum sensing and spoliage ability.</title>
        <authorList>
            <person name="Cui F."/>
            <person name="Wang D."/>
            <person name="Liu J."/>
            <person name="Wang Q."/>
            <person name="Li T."/>
            <person name="Li J."/>
        </authorList>
    </citation>
    <scope>NUCLEOTIDE SEQUENCE [LARGE SCALE GENOMIC DNA]</scope>
    <source>
        <strain evidence="7 10">MS-10</strain>
    </source>
</reference>
<proteinExistence type="inferred from homology"/>
<accession>A0A266NK57</accession>
<gene>
    <name evidence="8" type="primary">fimA_4</name>
    <name evidence="8" type="ORF">NCTC10754_03975</name>
    <name evidence="7" type="ORF">PI499_22895</name>
</gene>
<comment type="similarity">
    <text evidence="2">Belongs to the fimbrial protein family.</text>
</comment>